<dbReference type="EMBL" id="JAUEPL010000055">
    <property type="protein sequence ID" value="MDN3297591.1"/>
    <property type="molecule type" value="Genomic_DNA"/>
</dbReference>
<organism evidence="1 2">
    <name type="scientific">Streptomyces ficellus</name>
    <dbReference type="NCBI Taxonomy" id="1977088"/>
    <lineage>
        <taxon>Bacteria</taxon>
        <taxon>Bacillati</taxon>
        <taxon>Actinomycetota</taxon>
        <taxon>Actinomycetes</taxon>
        <taxon>Kitasatosporales</taxon>
        <taxon>Streptomycetaceae</taxon>
        <taxon>Streptomyces</taxon>
    </lineage>
</organism>
<name>A0ABT7ZDJ6_9ACTN</name>
<evidence type="ECO:0000313" key="2">
    <source>
        <dbReference type="Proteomes" id="UP001174050"/>
    </source>
</evidence>
<dbReference type="RefSeq" id="WP_290114957.1">
    <property type="nucleotide sequence ID" value="NZ_JAUEPL010000055.1"/>
</dbReference>
<proteinExistence type="predicted"/>
<evidence type="ECO:0000313" key="1">
    <source>
        <dbReference type="EMBL" id="MDN3297591.1"/>
    </source>
</evidence>
<keyword evidence="2" id="KW-1185">Reference proteome</keyword>
<gene>
    <name evidence="1" type="ORF">QWM81_26850</name>
</gene>
<reference evidence="1" key="1">
    <citation type="submission" date="2023-06" db="EMBL/GenBank/DDBJ databases">
        <title>WGS-Sequencing of Streptomyces ficellus isolate 21 collected from sand in Gara Djebilet Iron Mine in Algeria.</title>
        <authorList>
            <person name="Zegers G.P."/>
            <person name="Gomez A."/>
            <person name="Gueddou A."/>
            <person name="Zahara A.F."/>
            <person name="Worth M."/>
            <person name="Sevigny J.L."/>
            <person name="Tisa L."/>
        </authorList>
    </citation>
    <scope>NUCLEOTIDE SEQUENCE</scope>
    <source>
        <strain evidence="1">AS11</strain>
    </source>
</reference>
<dbReference type="Proteomes" id="UP001174050">
    <property type="component" value="Unassembled WGS sequence"/>
</dbReference>
<accession>A0ABT7ZDJ6</accession>
<protein>
    <submittedName>
        <fullName evidence="1">Uncharacterized protein</fullName>
    </submittedName>
</protein>
<comment type="caution">
    <text evidence="1">The sequence shown here is derived from an EMBL/GenBank/DDBJ whole genome shotgun (WGS) entry which is preliminary data.</text>
</comment>
<sequence>MEILDVLTSMAKTGRLGPVFSGADWNDVTAALGEPWDIGAMSRNRKWPRLFAYGDLELSVCRCRKVSLICVQTWRDVVELPPSAVGGTGTFPAGLKHADVVSALDKTGCSWEPYPPLTFGDQCSLTAIPSGANFTFEIPEGEEPVLNVMGLPGDGHDCSARTPGQDH</sequence>